<keyword evidence="3" id="KW-1185">Reference proteome</keyword>
<evidence type="ECO:0000313" key="3">
    <source>
        <dbReference type="Proteomes" id="UP000272464"/>
    </source>
</evidence>
<organism evidence="2 3">
    <name type="scientific">Paenibacillus zeisoli</name>
    <dbReference type="NCBI Taxonomy" id="2496267"/>
    <lineage>
        <taxon>Bacteria</taxon>
        <taxon>Bacillati</taxon>
        <taxon>Bacillota</taxon>
        <taxon>Bacilli</taxon>
        <taxon>Bacillales</taxon>
        <taxon>Paenibacillaceae</taxon>
        <taxon>Paenibacillus</taxon>
    </lineage>
</organism>
<dbReference type="InterPro" id="IPR011146">
    <property type="entry name" value="HIT-like"/>
</dbReference>
<dbReference type="Gene3D" id="3.30.428.10">
    <property type="entry name" value="HIT-like"/>
    <property type="match status" value="1"/>
</dbReference>
<dbReference type="Pfam" id="PF01230">
    <property type="entry name" value="HIT"/>
    <property type="match status" value="1"/>
</dbReference>
<gene>
    <name evidence="2" type="ORF">EJP77_02100</name>
</gene>
<dbReference type="SUPFAM" id="SSF54197">
    <property type="entry name" value="HIT-like"/>
    <property type="match status" value="1"/>
</dbReference>
<dbReference type="OrthoDB" id="9784774at2"/>
<protein>
    <submittedName>
        <fullName evidence="2">HIT domain-containing protein</fullName>
    </submittedName>
</protein>
<dbReference type="Proteomes" id="UP000272464">
    <property type="component" value="Unassembled WGS sequence"/>
</dbReference>
<sequence>MANDVQDFYCDEVLSGKTEVQKVLEMENTLAFHHSRPYYEVHIVVIPKKHIASLYENMWNHRFLEFI</sequence>
<dbReference type="InterPro" id="IPR036265">
    <property type="entry name" value="HIT-like_sf"/>
</dbReference>
<evidence type="ECO:0000259" key="1">
    <source>
        <dbReference type="Pfam" id="PF01230"/>
    </source>
</evidence>
<name>A0A433XP32_9BACL</name>
<proteinExistence type="predicted"/>
<dbReference type="EMBL" id="RZNX01000001">
    <property type="protein sequence ID" value="RUT35830.1"/>
    <property type="molecule type" value="Genomic_DNA"/>
</dbReference>
<evidence type="ECO:0000313" key="2">
    <source>
        <dbReference type="EMBL" id="RUT35830.1"/>
    </source>
</evidence>
<feature type="domain" description="HIT" evidence="1">
    <location>
        <begin position="19"/>
        <end position="54"/>
    </location>
</feature>
<comment type="caution">
    <text evidence="2">The sequence shown here is derived from an EMBL/GenBank/DDBJ whole genome shotgun (WGS) entry which is preliminary data.</text>
</comment>
<dbReference type="AlphaFoldDB" id="A0A433XP32"/>
<dbReference type="GO" id="GO:0003824">
    <property type="term" value="F:catalytic activity"/>
    <property type="evidence" value="ECO:0007669"/>
    <property type="project" value="InterPro"/>
</dbReference>
<accession>A0A433XP32</accession>
<reference evidence="2 3" key="1">
    <citation type="submission" date="2018-12" db="EMBL/GenBank/DDBJ databases">
        <authorList>
            <person name="Sun L."/>
            <person name="Chen Z."/>
        </authorList>
    </citation>
    <scope>NUCLEOTIDE SEQUENCE [LARGE SCALE GENOMIC DNA]</scope>
    <source>
        <strain evidence="2 3">3-5-3</strain>
    </source>
</reference>